<dbReference type="AlphaFoldDB" id="A0A915I3C9"/>
<organism evidence="2 3">
    <name type="scientific">Romanomermis culicivorax</name>
    <name type="common">Nematode worm</name>
    <dbReference type="NCBI Taxonomy" id="13658"/>
    <lineage>
        <taxon>Eukaryota</taxon>
        <taxon>Metazoa</taxon>
        <taxon>Ecdysozoa</taxon>
        <taxon>Nematoda</taxon>
        <taxon>Enoplea</taxon>
        <taxon>Dorylaimia</taxon>
        <taxon>Mermithida</taxon>
        <taxon>Mermithoidea</taxon>
        <taxon>Mermithidae</taxon>
        <taxon>Romanomermis</taxon>
    </lineage>
</organism>
<reference evidence="3" key="1">
    <citation type="submission" date="2022-11" db="UniProtKB">
        <authorList>
            <consortium name="WormBaseParasite"/>
        </authorList>
    </citation>
    <scope>IDENTIFICATION</scope>
</reference>
<name>A0A915I3C9_ROMCU</name>
<proteinExistence type="predicted"/>
<dbReference type="WBParaSite" id="nRc.2.0.1.t08236-RA">
    <property type="protein sequence ID" value="nRc.2.0.1.t08236-RA"/>
    <property type="gene ID" value="nRc.2.0.1.g08236"/>
</dbReference>
<evidence type="ECO:0000313" key="2">
    <source>
        <dbReference type="Proteomes" id="UP000887565"/>
    </source>
</evidence>
<dbReference type="Proteomes" id="UP000887565">
    <property type="component" value="Unplaced"/>
</dbReference>
<accession>A0A915I3C9</accession>
<feature type="region of interest" description="Disordered" evidence="1">
    <location>
        <begin position="67"/>
        <end position="89"/>
    </location>
</feature>
<evidence type="ECO:0000313" key="3">
    <source>
        <dbReference type="WBParaSite" id="nRc.2.0.1.t08236-RA"/>
    </source>
</evidence>
<sequence length="254" mass="28630">MNMNINGMASTFLEEVTELNYGQDAKESYLQASGYNKDSGENVDTENNEDWEVALAEPPIMSKSAKAAFSPTDDNFSDANADDPHGSTSPVMSATISEVLLQPILDMQAIVTPAIDKADHFKVITSQMDKIMQLLLQMQCQIINQKQQMDNLESGNFARKSECEWDQRIIGEFHNKLSPMIQAYMDDQRDDNSTLLSIEPAIIDPQLDHFPVITNNDPYEPKVEKFFHFSKNVTGCDKFELNLIYMKKELAVAC</sequence>
<evidence type="ECO:0000256" key="1">
    <source>
        <dbReference type="SAM" id="MobiDB-lite"/>
    </source>
</evidence>
<protein>
    <submittedName>
        <fullName evidence="3">Uncharacterized protein</fullName>
    </submittedName>
</protein>
<keyword evidence="2" id="KW-1185">Reference proteome</keyword>